<sequence length="94" mass="10962">MARKKKVKRSLPKVNPELEGFDIKIDSFGEIKSTFGIERINDFLNKQVDDKKLRDRDDLDFIREKKEAEANEEDIVDDFDGELLDPDDDPSFQS</sequence>
<dbReference type="EMBL" id="JAUJEA010000011">
    <property type="protein sequence ID" value="MDN5204492.1"/>
    <property type="molecule type" value="Genomic_DNA"/>
</dbReference>
<feature type="region of interest" description="Disordered" evidence="1">
    <location>
        <begin position="75"/>
        <end position="94"/>
    </location>
</feature>
<gene>
    <name evidence="2" type="ORF">QQ008_24070</name>
</gene>
<evidence type="ECO:0000313" key="3">
    <source>
        <dbReference type="Proteomes" id="UP001172082"/>
    </source>
</evidence>
<organism evidence="2 3">
    <name type="scientific">Splendidivirga corallicola</name>
    <dbReference type="NCBI Taxonomy" id="3051826"/>
    <lineage>
        <taxon>Bacteria</taxon>
        <taxon>Pseudomonadati</taxon>
        <taxon>Bacteroidota</taxon>
        <taxon>Cytophagia</taxon>
        <taxon>Cytophagales</taxon>
        <taxon>Splendidivirgaceae</taxon>
        <taxon>Splendidivirga</taxon>
    </lineage>
</organism>
<evidence type="ECO:0000313" key="2">
    <source>
        <dbReference type="EMBL" id="MDN5204492.1"/>
    </source>
</evidence>
<dbReference type="RefSeq" id="WP_346754513.1">
    <property type="nucleotide sequence ID" value="NZ_JAUJEA010000011.1"/>
</dbReference>
<name>A0ABT8KUN4_9BACT</name>
<protein>
    <submittedName>
        <fullName evidence="2">Uncharacterized protein</fullName>
    </submittedName>
</protein>
<evidence type="ECO:0000256" key="1">
    <source>
        <dbReference type="SAM" id="MobiDB-lite"/>
    </source>
</evidence>
<comment type="caution">
    <text evidence="2">The sequence shown here is derived from an EMBL/GenBank/DDBJ whole genome shotgun (WGS) entry which is preliminary data.</text>
</comment>
<dbReference type="Proteomes" id="UP001172082">
    <property type="component" value="Unassembled WGS sequence"/>
</dbReference>
<keyword evidence="3" id="KW-1185">Reference proteome</keyword>
<proteinExistence type="predicted"/>
<reference evidence="2" key="1">
    <citation type="submission" date="2023-06" db="EMBL/GenBank/DDBJ databases">
        <title>Genomic of Parafulvivirga corallium.</title>
        <authorList>
            <person name="Wang G."/>
        </authorList>
    </citation>
    <scope>NUCLEOTIDE SEQUENCE</scope>
    <source>
        <strain evidence="2">BMA10</strain>
    </source>
</reference>
<accession>A0ABT8KUN4</accession>